<name>A0A3N4Z2C4_9MICO</name>
<reference evidence="9 10" key="1">
    <citation type="submission" date="2018-11" db="EMBL/GenBank/DDBJ databases">
        <title>Sequencing the genomes of 1000 actinobacteria strains.</title>
        <authorList>
            <person name="Klenk H.-P."/>
        </authorList>
    </citation>
    <scope>NUCLEOTIDE SEQUENCE [LARGE SCALE GENOMIC DNA]</scope>
    <source>
        <strain evidence="9 10">DSM 15700</strain>
    </source>
</reference>
<dbReference type="GO" id="GO:0046933">
    <property type="term" value="F:proton-transporting ATP synthase activity, rotational mechanism"/>
    <property type="evidence" value="ECO:0007669"/>
    <property type="project" value="UniProtKB-UniRule"/>
</dbReference>
<evidence type="ECO:0000256" key="7">
    <source>
        <dbReference type="ARBA" id="ARBA00023310"/>
    </source>
</evidence>
<proteinExistence type="inferred from homology"/>
<evidence type="ECO:0000256" key="2">
    <source>
        <dbReference type="ARBA" id="ARBA00022448"/>
    </source>
</evidence>
<keyword evidence="3 8" id="KW-0375">Hydrogen ion transport</keyword>
<dbReference type="AlphaFoldDB" id="A0A3N4Z2C4"/>
<keyword evidence="7 8" id="KW-0066">ATP synthesis</keyword>
<comment type="function">
    <text evidence="8">F(1)F(0) ATP synthase produces ATP from ADP in the presence of a proton or sodium gradient. F-type ATPases consist of two structural domains, F(1) containing the extramembraneous catalytic core and F(0) containing the membrane proton channel, linked together by a central stalk and a peripheral stalk. During catalysis, ATP synthesis in the catalytic domain of F(1) is coupled via a rotary mechanism of the central stalk subunits to proton translocation.</text>
</comment>
<gene>
    <name evidence="8" type="primary">atpH</name>
    <name evidence="9" type="ORF">EDD34_0746</name>
</gene>
<dbReference type="Proteomes" id="UP000280501">
    <property type="component" value="Unassembled WGS sequence"/>
</dbReference>
<dbReference type="PRINTS" id="PR00125">
    <property type="entry name" value="ATPASEDELTA"/>
</dbReference>
<dbReference type="GO" id="GO:0005886">
    <property type="term" value="C:plasma membrane"/>
    <property type="evidence" value="ECO:0007669"/>
    <property type="project" value="UniProtKB-SubCell"/>
</dbReference>
<dbReference type="HAMAP" id="MF_01416">
    <property type="entry name" value="ATP_synth_delta_bact"/>
    <property type="match status" value="1"/>
</dbReference>
<keyword evidence="6 8" id="KW-0139">CF(1)</keyword>
<organism evidence="9 10">
    <name type="scientific">Myceligenerans xiligouense</name>
    <dbReference type="NCBI Taxonomy" id="253184"/>
    <lineage>
        <taxon>Bacteria</taxon>
        <taxon>Bacillati</taxon>
        <taxon>Actinomycetota</taxon>
        <taxon>Actinomycetes</taxon>
        <taxon>Micrococcales</taxon>
        <taxon>Promicromonosporaceae</taxon>
        <taxon>Myceligenerans</taxon>
    </lineage>
</organism>
<dbReference type="InterPro" id="IPR000711">
    <property type="entry name" value="ATPase_OSCP/dsu"/>
</dbReference>
<keyword evidence="5 8" id="KW-0472">Membrane</keyword>
<protein>
    <recommendedName>
        <fullName evidence="8">ATP synthase subunit delta</fullName>
    </recommendedName>
    <alternativeName>
        <fullName evidence="8">ATP synthase F(1) sector subunit delta</fullName>
    </alternativeName>
    <alternativeName>
        <fullName evidence="8">F-type ATPase subunit delta</fullName>
        <shortName evidence="8">F-ATPase subunit delta</shortName>
    </alternativeName>
</protein>
<evidence type="ECO:0000256" key="1">
    <source>
        <dbReference type="ARBA" id="ARBA00004370"/>
    </source>
</evidence>
<sequence length="270" mass="28865">MRGTSGASLAAAQERFEPVLRAAGADALTLGEQLFAVVEALDESGALRRSLSDPSRAGEDKAGLVAALLGRFDGRVTDLLSGMVRSRWSSEKDLVDGIERLAVDATLAAAESRGVLETVEDELFRVTRVLVGQRAARQALSDTSTDVARRRALVDALLGGKVDPVTQELAQRATTHPRGRRFVAALTWYGEVAAERRRRLVAMVTSATVLTKAQQERLGAILERSYGRPVQLNVTVDPAVVGGLRIQVGADVVDSTVLSRLADAQRRLAG</sequence>
<dbReference type="PANTHER" id="PTHR11910">
    <property type="entry name" value="ATP SYNTHASE DELTA CHAIN"/>
    <property type="match status" value="1"/>
</dbReference>
<dbReference type="OrthoDB" id="5242917at2"/>
<dbReference type="InterPro" id="IPR020781">
    <property type="entry name" value="ATPase_OSCP/d_CS"/>
</dbReference>
<evidence type="ECO:0000256" key="4">
    <source>
        <dbReference type="ARBA" id="ARBA00023065"/>
    </source>
</evidence>
<evidence type="ECO:0000256" key="5">
    <source>
        <dbReference type="ARBA" id="ARBA00023136"/>
    </source>
</evidence>
<comment type="subcellular location">
    <subcellularLocation>
        <location evidence="8">Cell membrane</location>
        <topology evidence="8">Peripheral membrane protein</topology>
    </subcellularLocation>
    <subcellularLocation>
        <location evidence="1">Membrane</location>
    </subcellularLocation>
</comment>
<comment type="caution">
    <text evidence="9">The sequence shown here is derived from an EMBL/GenBank/DDBJ whole genome shotgun (WGS) entry which is preliminary data.</text>
</comment>
<evidence type="ECO:0000313" key="10">
    <source>
        <dbReference type="Proteomes" id="UP000280501"/>
    </source>
</evidence>
<dbReference type="NCBIfam" id="TIGR01145">
    <property type="entry name" value="ATP_synt_delta"/>
    <property type="match status" value="1"/>
</dbReference>
<accession>A0A3N4Z2C4</accession>
<evidence type="ECO:0000256" key="6">
    <source>
        <dbReference type="ARBA" id="ARBA00023196"/>
    </source>
</evidence>
<dbReference type="GO" id="GO:0045259">
    <property type="term" value="C:proton-transporting ATP synthase complex"/>
    <property type="evidence" value="ECO:0007669"/>
    <property type="project" value="UniProtKB-KW"/>
</dbReference>
<keyword evidence="4 8" id="KW-0406">Ion transport</keyword>
<evidence type="ECO:0000256" key="8">
    <source>
        <dbReference type="HAMAP-Rule" id="MF_01416"/>
    </source>
</evidence>
<dbReference type="PROSITE" id="PS00389">
    <property type="entry name" value="ATPASE_DELTA"/>
    <property type="match status" value="1"/>
</dbReference>
<dbReference type="EMBL" id="RKQZ01000001">
    <property type="protein sequence ID" value="RPF20168.1"/>
    <property type="molecule type" value="Genomic_DNA"/>
</dbReference>
<comment type="similarity">
    <text evidence="8">Belongs to the ATPase delta chain family.</text>
</comment>
<evidence type="ECO:0000256" key="3">
    <source>
        <dbReference type="ARBA" id="ARBA00022781"/>
    </source>
</evidence>
<keyword evidence="8" id="KW-1003">Cell membrane</keyword>
<dbReference type="Pfam" id="PF00213">
    <property type="entry name" value="OSCP"/>
    <property type="match status" value="1"/>
</dbReference>
<evidence type="ECO:0000313" key="9">
    <source>
        <dbReference type="EMBL" id="RPF20168.1"/>
    </source>
</evidence>
<dbReference type="RefSeq" id="WP_123813372.1">
    <property type="nucleotide sequence ID" value="NZ_RKQZ01000001.1"/>
</dbReference>
<keyword evidence="2 8" id="KW-0813">Transport</keyword>
<dbReference type="NCBIfam" id="NF009967">
    <property type="entry name" value="PRK13430.1"/>
    <property type="match status" value="1"/>
</dbReference>
<comment type="function">
    <text evidence="8">This protein is part of the stalk that links CF(0) to CF(1). It either transmits conformational changes from CF(0) to CF(1) or is implicated in proton conduction.</text>
</comment>
<keyword evidence="10" id="KW-1185">Reference proteome</keyword>